<dbReference type="EC" id="4.2.1.1" evidence="3 9"/>
<dbReference type="eggNOG" id="KOG1578">
    <property type="taxonomic scope" value="Eukaryota"/>
</dbReference>
<evidence type="ECO:0000256" key="2">
    <source>
        <dbReference type="ARBA" id="ARBA00006217"/>
    </source>
</evidence>
<proteinExistence type="inferred from homology"/>
<dbReference type="SUPFAM" id="SSF53056">
    <property type="entry name" value="beta-carbonic anhydrase, cab"/>
    <property type="match status" value="1"/>
</dbReference>
<dbReference type="PANTHER" id="PTHR11002">
    <property type="entry name" value="CARBONIC ANHYDRASE"/>
    <property type="match status" value="1"/>
</dbReference>
<dbReference type="AlphaFoldDB" id="A0A061FED8"/>
<dbReference type="Gramene" id="EOY15436">
    <property type="protein sequence ID" value="EOY15436"/>
    <property type="gene ID" value="TCM_034497"/>
</dbReference>
<evidence type="ECO:0000256" key="8">
    <source>
        <dbReference type="PIRSR" id="PIRSR601765-1"/>
    </source>
</evidence>
<dbReference type="STRING" id="3641.A0A061FED8"/>
<dbReference type="HOGENOM" id="CLU_053879_0_0_1"/>
<dbReference type="InterPro" id="IPR045066">
    <property type="entry name" value="Beta_CA_cladeB"/>
</dbReference>
<dbReference type="EMBL" id="CM001886">
    <property type="protein sequence ID" value="EOY15436.1"/>
    <property type="molecule type" value="Genomic_DNA"/>
</dbReference>
<dbReference type="PANTHER" id="PTHR11002:SF19">
    <property type="entry name" value="BETA CARBONIC ANHYDRASE 6, MITOCHONDRIAL"/>
    <property type="match status" value="1"/>
</dbReference>
<organism evidence="11 12">
    <name type="scientific">Theobroma cacao</name>
    <name type="common">Cacao</name>
    <name type="synonym">Cocoa</name>
    <dbReference type="NCBI Taxonomy" id="3641"/>
    <lineage>
        <taxon>Eukaryota</taxon>
        <taxon>Viridiplantae</taxon>
        <taxon>Streptophyta</taxon>
        <taxon>Embryophyta</taxon>
        <taxon>Tracheophyta</taxon>
        <taxon>Spermatophyta</taxon>
        <taxon>Magnoliopsida</taxon>
        <taxon>eudicotyledons</taxon>
        <taxon>Gunneridae</taxon>
        <taxon>Pentapetalae</taxon>
        <taxon>rosids</taxon>
        <taxon>malvids</taxon>
        <taxon>Malvales</taxon>
        <taxon>Malvaceae</taxon>
        <taxon>Byttnerioideae</taxon>
        <taxon>Theobroma</taxon>
    </lineage>
</organism>
<dbReference type="GO" id="GO:0015976">
    <property type="term" value="P:carbon utilization"/>
    <property type="evidence" value="ECO:0007669"/>
    <property type="project" value="InterPro"/>
</dbReference>
<feature type="binding site" evidence="8">
    <location>
        <position position="206"/>
    </location>
    <ligand>
        <name>Zn(2+)</name>
        <dbReference type="ChEBI" id="CHEBI:29105"/>
    </ligand>
</feature>
<dbReference type="PROSITE" id="PS00704">
    <property type="entry name" value="PROK_CO2_ANHYDRASE_1"/>
    <property type="match status" value="1"/>
</dbReference>
<dbReference type="InParanoid" id="A0A061FED8"/>
<dbReference type="OMA" id="YYDFINC"/>
<sequence>MAWLIRSKARLLVSATRPLRAPVDSFHCSHFSDLTDHSVCSSPRKWLRSKAMRLNDVDDTQSRSSSSPQINRRPPVSQLEVSSNSLALHEFTGSEVQNVNNSGVRVDLFDELKQRFLSFKRHKYLEELEHFQTLKEAQSPKFMVIACADSRVCPSTILGFRPGEAFMIRNVANLVPPFENGLSETNAALEFAVKTLEVENILIIGHSCCGGIQTLMSMRDDGDSSFIKSWVTTGKVAKSRTEAAANHLSFDQQCRLCEKESINRSLLNLLTYSWIEDKVREGLLFVHGGYYDFLNCSFEKWTLDFKGSSGEEGARLLVKDQELWC</sequence>
<name>A0A061FED8_THECC</name>
<dbReference type="InterPro" id="IPR036874">
    <property type="entry name" value="Carbonic_anhydrase_sf"/>
</dbReference>
<dbReference type="FunFam" id="3.40.1050.10:FF:000003">
    <property type="entry name" value="Carbonic anhydrase"/>
    <property type="match status" value="1"/>
</dbReference>
<comment type="catalytic activity">
    <reaction evidence="7 9">
        <text>hydrogencarbonate + H(+) = CO2 + H2O</text>
        <dbReference type="Rhea" id="RHEA:10748"/>
        <dbReference type="ChEBI" id="CHEBI:15377"/>
        <dbReference type="ChEBI" id="CHEBI:15378"/>
        <dbReference type="ChEBI" id="CHEBI:16526"/>
        <dbReference type="ChEBI" id="CHEBI:17544"/>
        <dbReference type="EC" id="4.2.1.1"/>
    </reaction>
</comment>
<protein>
    <recommendedName>
        <fullName evidence="3 9">Carbonic anhydrase</fullName>
        <ecNumber evidence="3 9">4.2.1.1</ecNumber>
    </recommendedName>
    <alternativeName>
        <fullName evidence="9">Carbonate dehydratase</fullName>
    </alternativeName>
</protein>
<evidence type="ECO:0000256" key="6">
    <source>
        <dbReference type="ARBA" id="ARBA00023239"/>
    </source>
</evidence>
<evidence type="ECO:0000256" key="1">
    <source>
        <dbReference type="ARBA" id="ARBA00002904"/>
    </source>
</evidence>
<dbReference type="Pfam" id="PF00484">
    <property type="entry name" value="Pro_CA"/>
    <property type="match status" value="1"/>
</dbReference>
<keyword evidence="12" id="KW-1185">Reference proteome</keyword>
<accession>A0A061FED8</accession>
<keyword evidence="8" id="KW-0479">Metal-binding</keyword>
<feature type="region of interest" description="Disordered" evidence="10">
    <location>
        <begin position="57"/>
        <end position="76"/>
    </location>
</feature>
<comment type="cofactor">
    <cofactor evidence="8">
        <name>Zn(2+)</name>
        <dbReference type="ChEBI" id="CHEBI:29105"/>
    </cofactor>
    <text evidence="8">Binds 1 zinc ion per subunit.</text>
</comment>
<dbReference type="InterPro" id="IPR001765">
    <property type="entry name" value="Carbonic_anhydrase"/>
</dbReference>
<comment type="similarity">
    <text evidence="2 9">Belongs to the beta-class carbonic anhydrase family.</text>
</comment>
<feature type="binding site" evidence="8">
    <location>
        <position position="147"/>
    </location>
    <ligand>
        <name>Zn(2+)</name>
        <dbReference type="ChEBI" id="CHEBI:29105"/>
    </ligand>
</feature>
<evidence type="ECO:0000256" key="3">
    <source>
        <dbReference type="ARBA" id="ARBA00012925"/>
    </source>
</evidence>
<evidence type="ECO:0000256" key="4">
    <source>
        <dbReference type="ARBA" id="ARBA00022799"/>
    </source>
</evidence>
<dbReference type="InterPro" id="IPR015892">
    <property type="entry name" value="Carbonic_anhydrase_CS"/>
</dbReference>
<dbReference type="GO" id="GO:0004089">
    <property type="term" value="F:carbonate dehydratase activity"/>
    <property type="evidence" value="ECO:0007669"/>
    <property type="project" value="UniProtKB-UniRule"/>
</dbReference>
<dbReference type="PROSITE" id="PS00705">
    <property type="entry name" value="PROK_CO2_ANHYDRASE_2"/>
    <property type="match status" value="1"/>
</dbReference>
<evidence type="ECO:0000256" key="5">
    <source>
        <dbReference type="ARBA" id="ARBA00022833"/>
    </source>
</evidence>
<keyword evidence="4" id="KW-0702">S-nitrosylation</keyword>
<dbReference type="SMART" id="SM00947">
    <property type="entry name" value="Pro_CA"/>
    <property type="match status" value="1"/>
</dbReference>
<dbReference type="Proteomes" id="UP000026915">
    <property type="component" value="Chromosome 8"/>
</dbReference>
<dbReference type="CDD" id="cd00884">
    <property type="entry name" value="beta_CA_cladeB"/>
    <property type="match status" value="1"/>
</dbReference>
<evidence type="ECO:0000313" key="11">
    <source>
        <dbReference type="EMBL" id="EOY15436.1"/>
    </source>
</evidence>
<dbReference type="Gene3D" id="3.40.1050.10">
    <property type="entry name" value="Carbonic anhydrase"/>
    <property type="match status" value="1"/>
</dbReference>
<keyword evidence="6 9" id="KW-0456">Lyase</keyword>
<gene>
    <name evidence="11" type="ORF">TCM_034497</name>
</gene>
<evidence type="ECO:0000256" key="7">
    <source>
        <dbReference type="ARBA" id="ARBA00048348"/>
    </source>
</evidence>
<evidence type="ECO:0000256" key="10">
    <source>
        <dbReference type="SAM" id="MobiDB-lite"/>
    </source>
</evidence>
<keyword evidence="5 8" id="KW-0862">Zinc</keyword>
<comment type="function">
    <text evidence="1 9">Reversible hydration of carbon dioxide.</text>
</comment>
<reference evidence="11 12" key="1">
    <citation type="journal article" date="2013" name="Genome Biol.">
        <title>The genome sequence of the most widely cultivated cacao type and its use to identify candidate genes regulating pod color.</title>
        <authorList>
            <person name="Motamayor J.C."/>
            <person name="Mockaitis K."/>
            <person name="Schmutz J."/>
            <person name="Haiminen N."/>
            <person name="Iii D.L."/>
            <person name="Cornejo O."/>
            <person name="Findley S.D."/>
            <person name="Zheng P."/>
            <person name="Utro F."/>
            <person name="Royaert S."/>
            <person name="Saski C."/>
            <person name="Jenkins J."/>
            <person name="Podicheti R."/>
            <person name="Zhao M."/>
            <person name="Scheffler B.E."/>
            <person name="Stack J.C."/>
            <person name="Feltus F.A."/>
            <person name="Mustiga G.M."/>
            <person name="Amores F."/>
            <person name="Phillips W."/>
            <person name="Marelli J.P."/>
            <person name="May G.D."/>
            <person name="Shapiro H."/>
            <person name="Ma J."/>
            <person name="Bustamante C.D."/>
            <person name="Schnell R.J."/>
            <person name="Main D."/>
            <person name="Gilbert D."/>
            <person name="Parida L."/>
            <person name="Kuhn D.N."/>
        </authorList>
    </citation>
    <scope>NUCLEOTIDE SEQUENCE [LARGE SCALE GENOMIC DNA]</scope>
    <source>
        <strain evidence="12">cv. Matina 1-6</strain>
    </source>
</reference>
<evidence type="ECO:0000256" key="9">
    <source>
        <dbReference type="RuleBase" id="RU003956"/>
    </source>
</evidence>
<dbReference type="GO" id="GO:0008270">
    <property type="term" value="F:zinc ion binding"/>
    <property type="evidence" value="ECO:0007669"/>
    <property type="project" value="UniProtKB-UniRule"/>
</dbReference>
<feature type="binding site" evidence="8">
    <location>
        <position position="149"/>
    </location>
    <ligand>
        <name>Zn(2+)</name>
        <dbReference type="ChEBI" id="CHEBI:29105"/>
    </ligand>
</feature>
<evidence type="ECO:0000313" key="12">
    <source>
        <dbReference type="Proteomes" id="UP000026915"/>
    </source>
</evidence>
<feature type="binding site" evidence="8">
    <location>
        <position position="209"/>
    </location>
    <ligand>
        <name>Zn(2+)</name>
        <dbReference type="ChEBI" id="CHEBI:29105"/>
    </ligand>
</feature>